<dbReference type="GO" id="GO:0006412">
    <property type="term" value="P:translation"/>
    <property type="evidence" value="ECO:0007669"/>
    <property type="project" value="InterPro"/>
</dbReference>
<dbReference type="PANTHER" id="PTHR10544">
    <property type="entry name" value="60S RIBOSOMAL PROTEIN L28"/>
    <property type="match status" value="1"/>
</dbReference>
<dbReference type="AlphaFoldDB" id="A0AAW2ZJZ3"/>
<evidence type="ECO:0000313" key="6">
    <source>
        <dbReference type="EMBL" id="KAL0489627.1"/>
    </source>
</evidence>
<dbReference type="EMBL" id="JAOPGA020001576">
    <property type="protein sequence ID" value="KAL0489627.1"/>
    <property type="molecule type" value="Genomic_DNA"/>
</dbReference>
<accession>A0AAW2ZJZ3</accession>
<dbReference type="GO" id="GO:0003735">
    <property type="term" value="F:structural constituent of ribosome"/>
    <property type="evidence" value="ECO:0007669"/>
    <property type="project" value="InterPro"/>
</dbReference>
<keyword evidence="7" id="KW-1185">Reference proteome</keyword>
<feature type="domain" description="Ribosomal eL28/Mak16" evidence="5">
    <location>
        <begin position="8"/>
        <end position="123"/>
    </location>
</feature>
<keyword evidence="2 6" id="KW-0689">Ribosomal protein</keyword>
<dbReference type="InterPro" id="IPR002672">
    <property type="entry name" value="Ribosomal_eL28"/>
</dbReference>
<feature type="region of interest" description="Disordered" evidence="4">
    <location>
        <begin position="119"/>
        <end position="148"/>
    </location>
</feature>
<dbReference type="GO" id="GO:0005840">
    <property type="term" value="C:ribosome"/>
    <property type="evidence" value="ECO:0007669"/>
    <property type="project" value="UniProtKB-KW"/>
</dbReference>
<dbReference type="GO" id="GO:1990904">
    <property type="term" value="C:ribonucleoprotein complex"/>
    <property type="evidence" value="ECO:0007669"/>
    <property type="project" value="UniProtKB-KW"/>
</dbReference>
<evidence type="ECO:0000256" key="3">
    <source>
        <dbReference type="ARBA" id="ARBA00023274"/>
    </source>
</evidence>
<dbReference type="Proteomes" id="UP001431209">
    <property type="component" value="Unassembled WGS sequence"/>
</dbReference>
<proteinExistence type="inferred from homology"/>
<dbReference type="Gene3D" id="3.30.390.110">
    <property type="match status" value="1"/>
</dbReference>
<protein>
    <submittedName>
        <fullName evidence="6">Ribosomal protein L28</fullName>
    </submittedName>
</protein>
<keyword evidence="3" id="KW-0687">Ribonucleoprotein</keyword>
<dbReference type="InterPro" id="IPR029004">
    <property type="entry name" value="Ribosomal_eL28/Mak16"/>
</dbReference>
<evidence type="ECO:0000256" key="4">
    <source>
        <dbReference type="SAM" id="MobiDB-lite"/>
    </source>
</evidence>
<gene>
    <name evidence="6" type="ORF">AKO1_010551</name>
</gene>
<sequence>MSSKSQELVWAIVKKTHNKLIKKKDFGRTEFSTERGNLRNINSYKYTGFRNQAVSVHLDRNNKLVVRKSSLKKNAPVKRNDTVKHGLKGYNKRVGGIVKATQGSYYRKDLTMAALQRHSKLHDAKRGERRKAQAGKKTAETTIASASN</sequence>
<evidence type="ECO:0000256" key="1">
    <source>
        <dbReference type="ARBA" id="ARBA00007926"/>
    </source>
</evidence>
<evidence type="ECO:0000256" key="2">
    <source>
        <dbReference type="ARBA" id="ARBA00022980"/>
    </source>
</evidence>
<reference evidence="6 7" key="1">
    <citation type="submission" date="2024-03" db="EMBL/GenBank/DDBJ databases">
        <title>The Acrasis kona genome and developmental transcriptomes reveal deep origins of eukaryotic multicellular pathways.</title>
        <authorList>
            <person name="Sheikh S."/>
            <person name="Fu C.-J."/>
            <person name="Brown M.W."/>
            <person name="Baldauf S.L."/>
        </authorList>
    </citation>
    <scope>NUCLEOTIDE SEQUENCE [LARGE SCALE GENOMIC DNA]</scope>
    <source>
        <strain evidence="6 7">ATCC MYA-3509</strain>
    </source>
</reference>
<evidence type="ECO:0000259" key="5">
    <source>
        <dbReference type="Pfam" id="PF01778"/>
    </source>
</evidence>
<evidence type="ECO:0000313" key="7">
    <source>
        <dbReference type="Proteomes" id="UP001431209"/>
    </source>
</evidence>
<comment type="similarity">
    <text evidence="1">Belongs to the eukaryotic ribosomal protein eL28 family.</text>
</comment>
<name>A0AAW2ZJZ3_9EUKA</name>
<organism evidence="6 7">
    <name type="scientific">Acrasis kona</name>
    <dbReference type="NCBI Taxonomy" id="1008807"/>
    <lineage>
        <taxon>Eukaryota</taxon>
        <taxon>Discoba</taxon>
        <taxon>Heterolobosea</taxon>
        <taxon>Tetramitia</taxon>
        <taxon>Eutetramitia</taxon>
        <taxon>Acrasidae</taxon>
        <taxon>Acrasis</taxon>
    </lineage>
</organism>
<dbReference type="Pfam" id="PF01778">
    <property type="entry name" value="Ribosomal_L28e"/>
    <property type="match status" value="1"/>
</dbReference>
<comment type="caution">
    <text evidence="6">The sequence shown here is derived from an EMBL/GenBank/DDBJ whole genome shotgun (WGS) entry which is preliminary data.</text>
</comment>